<dbReference type="InterPro" id="IPR000524">
    <property type="entry name" value="Tscrpt_reg_HTH_GntR"/>
</dbReference>
<keyword evidence="6" id="KW-1185">Reference proteome</keyword>
<evidence type="ECO:0000256" key="3">
    <source>
        <dbReference type="ARBA" id="ARBA00023163"/>
    </source>
</evidence>
<gene>
    <name evidence="5" type="ORF">GCM10023215_26980</name>
</gene>
<organism evidence="5 6">
    <name type="scientific">Pseudonocardia yuanmonensis</name>
    <dbReference type="NCBI Taxonomy" id="1095914"/>
    <lineage>
        <taxon>Bacteria</taxon>
        <taxon>Bacillati</taxon>
        <taxon>Actinomycetota</taxon>
        <taxon>Actinomycetes</taxon>
        <taxon>Pseudonocardiales</taxon>
        <taxon>Pseudonocardiaceae</taxon>
        <taxon>Pseudonocardia</taxon>
    </lineage>
</organism>
<dbReference type="EMBL" id="BAABIC010000008">
    <property type="protein sequence ID" value="GAA4689349.1"/>
    <property type="molecule type" value="Genomic_DNA"/>
</dbReference>
<dbReference type="PANTHER" id="PTHR43537:SF5">
    <property type="entry name" value="UXU OPERON TRANSCRIPTIONAL REGULATOR"/>
    <property type="match status" value="1"/>
</dbReference>
<dbReference type="Pfam" id="PF00392">
    <property type="entry name" value="GntR"/>
    <property type="match status" value="1"/>
</dbReference>
<dbReference type="RefSeq" id="WP_345380808.1">
    <property type="nucleotide sequence ID" value="NZ_BAABIC010000008.1"/>
</dbReference>
<dbReference type="Pfam" id="PF07729">
    <property type="entry name" value="FCD"/>
    <property type="match status" value="1"/>
</dbReference>
<dbReference type="SMART" id="SM00895">
    <property type="entry name" value="FCD"/>
    <property type="match status" value="1"/>
</dbReference>
<dbReference type="Proteomes" id="UP001500325">
    <property type="component" value="Unassembled WGS sequence"/>
</dbReference>
<keyword evidence="1" id="KW-0805">Transcription regulation</keyword>
<name>A0ABP8WHF6_9PSEU</name>
<dbReference type="Gene3D" id="1.20.120.530">
    <property type="entry name" value="GntR ligand-binding domain-like"/>
    <property type="match status" value="1"/>
</dbReference>
<dbReference type="SUPFAM" id="SSF48008">
    <property type="entry name" value="GntR ligand-binding domain-like"/>
    <property type="match status" value="1"/>
</dbReference>
<dbReference type="InterPro" id="IPR036390">
    <property type="entry name" value="WH_DNA-bd_sf"/>
</dbReference>
<dbReference type="InterPro" id="IPR036388">
    <property type="entry name" value="WH-like_DNA-bd_sf"/>
</dbReference>
<dbReference type="Gene3D" id="1.10.10.10">
    <property type="entry name" value="Winged helix-like DNA-binding domain superfamily/Winged helix DNA-binding domain"/>
    <property type="match status" value="1"/>
</dbReference>
<feature type="domain" description="HTH gntR-type" evidence="4">
    <location>
        <begin position="13"/>
        <end position="80"/>
    </location>
</feature>
<dbReference type="PRINTS" id="PR00035">
    <property type="entry name" value="HTHGNTR"/>
</dbReference>
<evidence type="ECO:0000256" key="1">
    <source>
        <dbReference type="ARBA" id="ARBA00023015"/>
    </source>
</evidence>
<evidence type="ECO:0000313" key="5">
    <source>
        <dbReference type="EMBL" id="GAA4689349.1"/>
    </source>
</evidence>
<dbReference type="InterPro" id="IPR008920">
    <property type="entry name" value="TF_FadR/GntR_C"/>
</dbReference>
<dbReference type="CDD" id="cd07377">
    <property type="entry name" value="WHTH_GntR"/>
    <property type="match status" value="1"/>
</dbReference>
<keyword evidence="3" id="KW-0804">Transcription</keyword>
<sequence length="230" mass="25445">MTAEVPLEGLGAQSLVELALDRIRGDILRGAIGPGERLVEEQLTRRFGISRAPVREALRLLGQQGLVEHLPRRGVRVAELSARDMTELFGLRDALERFAVETALGGGRRPDPEKLAVLERAAERIERAAGHEEHADAAIDRAEAHREFHLALVALAGHRHLLRVYEPVIMQLQLYMAANMRREAEQRSPAEGAHRHRHLYEAVASGDVAAVLEALASHGAQTYLRPELDT</sequence>
<evidence type="ECO:0000313" key="6">
    <source>
        <dbReference type="Proteomes" id="UP001500325"/>
    </source>
</evidence>
<dbReference type="PROSITE" id="PS50949">
    <property type="entry name" value="HTH_GNTR"/>
    <property type="match status" value="1"/>
</dbReference>
<dbReference type="SUPFAM" id="SSF46785">
    <property type="entry name" value="Winged helix' DNA-binding domain"/>
    <property type="match status" value="1"/>
</dbReference>
<accession>A0ABP8WHF6</accession>
<dbReference type="PANTHER" id="PTHR43537">
    <property type="entry name" value="TRANSCRIPTIONAL REGULATOR, GNTR FAMILY"/>
    <property type="match status" value="1"/>
</dbReference>
<dbReference type="InterPro" id="IPR011711">
    <property type="entry name" value="GntR_C"/>
</dbReference>
<evidence type="ECO:0000256" key="2">
    <source>
        <dbReference type="ARBA" id="ARBA00023125"/>
    </source>
</evidence>
<keyword evidence="2" id="KW-0238">DNA-binding</keyword>
<comment type="caution">
    <text evidence="5">The sequence shown here is derived from an EMBL/GenBank/DDBJ whole genome shotgun (WGS) entry which is preliminary data.</text>
</comment>
<proteinExistence type="predicted"/>
<reference evidence="6" key="1">
    <citation type="journal article" date="2019" name="Int. J. Syst. Evol. Microbiol.">
        <title>The Global Catalogue of Microorganisms (GCM) 10K type strain sequencing project: providing services to taxonomists for standard genome sequencing and annotation.</title>
        <authorList>
            <consortium name="The Broad Institute Genomics Platform"/>
            <consortium name="The Broad Institute Genome Sequencing Center for Infectious Disease"/>
            <person name="Wu L."/>
            <person name="Ma J."/>
        </authorList>
    </citation>
    <scope>NUCLEOTIDE SEQUENCE [LARGE SCALE GENOMIC DNA]</scope>
    <source>
        <strain evidence="6">JCM 18055</strain>
    </source>
</reference>
<evidence type="ECO:0000259" key="4">
    <source>
        <dbReference type="PROSITE" id="PS50949"/>
    </source>
</evidence>
<dbReference type="SMART" id="SM00345">
    <property type="entry name" value="HTH_GNTR"/>
    <property type="match status" value="1"/>
</dbReference>
<protein>
    <submittedName>
        <fullName evidence="5">GntR family transcriptional regulator</fullName>
    </submittedName>
</protein>